<accession>A0A0S1SFT5</accession>
<accession>A0A0S1SRF9</accession>
<dbReference type="EMBL" id="CP013065">
    <property type="protein sequence ID" value="ALM12871.1"/>
    <property type="molecule type" value="Genomic_DNA"/>
</dbReference>
<reference evidence="1 2" key="2">
    <citation type="journal article" date="2016" name="PeerJ">
        <title>Analysis of five complete genome sequences for members of the class Peribacteria in the recently recognized Peregrinibacteria bacterial phylum.</title>
        <authorList>
            <person name="Anantharaman K."/>
            <person name="Brown C.T."/>
            <person name="Burstein D."/>
            <person name="Castelle C.J."/>
            <person name="Probst A.J."/>
            <person name="Thomas B.C."/>
            <person name="Williams K.H."/>
            <person name="Banfield J.F."/>
        </authorList>
    </citation>
    <scope>NUCLEOTIDE SEQUENCE [LARGE SCALE GENOMIC DNA]</scope>
    <source>
        <strain evidence="1">RIFOXYD1_FULL_PER-ii_59_16</strain>
    </source>
</reference>
<gene>
    <name evidence="1" type="ORF">PeribacterD1_0170</name>
</gene>
<accession>A0A0S1SVK7</accession>
<dbReference type="KEGG" id="prf:PeribacterA2_0170"/>
<name>A0A0S1SMV9_9BACT</name>
<evidence type="ECO:0000313" key="1">
    <source>
        <dbReference type="EMBL" id="ALM12871.1"/>
    </source>
</evidence>
<proteinExistence type="predicted"/>
<evidence type="ECO:0000313" key="2">
    <source>
        <dbReference type="Proteomes" id="UP000069135"/>
    </source>
</evidence>
<dbReference type="AlphaFoldDB" id="A0A0S1SMV9"/>
<reference evidence="2" key="1">
    <citation type="submission" date="2015-10" db="EMBL/GenBank/DDBJ databases">
        <title>Analysis of five complete genome sequences for members of the class Peribacteria in the recently recognized Peregrinibacteria bacterial phylum.</title>
        <authorList>
            <person name="Anantharaman K."/>
            <person name="Brown C.T."/>
            <person name="Burstein D."/>
            <person name="Castelle C.J."/>
            <person name="Probst A.J."/>
            <person name="Thomas B.C."/>
            <person name="Williams K.H."/>
            <person name="Banfield J.F."/>
        </authorList>
    </citation>
    <scope>NUCLEOTIDE SEQUENCE [LARGE SCALE GENOMIC DNA]</scope>
</reference>
<accession>A0A0S1SMV9</accession>
<sequence length="101" mass="11127">MVRKSPKTVGVTNAVLLQHLQGMRYALETRLDSLEKRMGGVEKHLGGLDSRMGGLESRMTAGFTEVHGHLGKIDAALQRLYVHRTSMLGRIEKLEETVGVA</sequence>
<organism evidence="1 2">
    <name type="scientific">Candidatus Peribacter riflensis</name>
    <dbReference type="NCBI Taxonomy" id="1735162"/>
    <lineage>
        <taxon>Bacteria</taxon>
        <taxon>Candidatus Peregrinibacteriota</taxon>
        <taxon>Candidatus Peribacteria</taxon>
        <taxon>Candidatus Peribacterales</taxon>
        <taxon>Candidatus Peribacteraceae</taxon>
        <taxon>Candidatus Peribacter</taxon>
    </lineage>
</organism>
<protein>
    <submittedName>
        <fullName evidence="1">Uncharacterized protein</fullName>
    </submittedName>
</protein>
<dbReference type="Proteomes" id="UP000069135">
    <property type="component" value="Chromosome"/>
</dbReference>
<dbReference type="Gene3D" id="1.20.5.110">
    <property type="match status" value="1"/>
</dbReference>
<accession>A0A0S1SDS5</accession>